<dbReference type="Proteomes" id="UP001621714">
    <property type="component" value="Unassembled WGS sequence"/>
</dbReference>
<accession>A0ABW8PWE2</accession>
<evidence type="ECO:0000313" key="2">
    <source>
        <dbReference type="Proteomes" id="UP001621714"/>
    </source>
</evidence>
<evidence type="ECO:0000313" key="1">
    <source>
        <dbReference type="EMBL" id="MFK7160604.1"/>
    </source>
</evidence>
<name>A0ABW8PWE2_9GAMM</name>
<keyword evidence="2" id="KW-1185">Reference proteome</keyword>
<dbReference type="EMBL" id="JBANFI010000003">
    <property type="protein sequence ID" value="MFK7160604.1"/>
    <property type="molecule type" value="Genomic_DNA"/>
</dbReference>
<comment type="caution">
    <text evidence="1">The sequence shown here is derived from an EMBL/GenBank/DDBJ whole genome shotgun (WGS) entry which is preliminary data.</text>
</comment>
<organism evidence="1 2">
    <name type="scientific">Marinospirillum alkalitolerans</name>
    <dbReference type="NCBI Taxonomy" id="3123374"/>
    <lineage>
        <taxon>Bacteria</taxon>
        <taxon>Pseudomonadati</taxon>
        <taxon>Pseudomonadota</taxon>
        <taxon>Gammaproteobacteria</taxon>
        <taxon>Oceanospirillales</taxon>
        <taxon>Oceanospirillaceae</taxon>
        <taxon>Marinospirillum</taxon>
    </lineage>
</organism>
<proteinExistence type="predicted"/>
<dbReference type="RefSeq" id="WP_405338474.1">
    <property type="nucleotide sequence ID" value="NZ_JBANFI010000003.1"/>
</dbReference>
<protein>
    <submittedName>
        <fullName evidence="1">Uncharacterized protein</fullName>
    </submittedName>
</protein>
<sequence>MQLPDFTHFAPFQQLRKTMGARRTGHFELFDPHKHLTGQERSQLDQQGRRLRLDQLRALADGTWAYKNTRLAVYRAEDPHYHLAQCPQLSQWGRNQQVWVSTRRTGKLPLAGQDQPLSICPDCLQFLGYKGFDLKRNRKIAYSKKLLSLFSREEFYIVYPLYPVQGIESLPLHSAEPNRS</sequence>
<reference evidence="1 2" key="1">
    <citation type="submission" date="2024-02" db="EMBL/GenBank/DDBJ databases">
        <title>Marinospirillum sp. MEB 164 isolated from Lonar lake sediment.</title>
        <authorList>
            <person name="Joshi A."/>
            <person name="Thite S."/>
        </authorList>
    </citation>
    <scope>NUCLEOTIDE SEQUENCE [LARGE SCALE GENOMIC DNA]</scope>
    <source>
        <strain evidence="1 2">MEB164</strain>
    </source>
</reference>
<gene>
    <name evidence="1" type="ORF">V6U78_06095</name>
</gene>